<dbReference type="RefSeq" id="WP_016495086.1">
    <property type="nucleotide sequence ID" value="NC_021499.1"/>
</dbReference>
<protein>
    <recommendedName>
        <fullName evidence="1">Spore protein YkvP/CgeB glycosyl transferase-like domain-containing protein</fullName>
    </recommendedName>
</protein>
<name>S6APD1_METRE</name>
<accession>S6APD1</accession>
<dbReference type="Gene3D" id="3.40.50.2000">
    <property type="entry name" value="Glycogen Phosphorylase B"/>
    <property type="match status" value="1"/>
</dbReference>
<dbReference type="SUPFAM" id="SSF53756">
    <property type="entry name" value="UDP-Glycosyltransferase/glycogen phosphorylase"/>
    <property type="match status" value="1"/>
</dbReference>
<gene>
    <name evidence="2" type="ORF">PCA10_52280</name>
</gene>
<dbReference type="eggNOG" id="COG4641">
    <property type="taxonomic scope" value="Bacteria"/>
</dbReference>
<dbReference type="InterPro" id="IPR055259">
    <property type="entry name" value="YkvP/CgeB_Glyco_trans-like"/>
</dbReference>
<dbReference type="EMBL" id="AP013068">
    <property type="protein sequence ID" value="BAN50960.1"/>
    <property type="molecule type" value="Genomic_DNA"/>
</dbReference>
<dbReference type="AlphaFoldDB" id="S6APD1"/>
<organism evidence="2 3">
    <name type="scientific">Metapseudomonas resinovorans NBRC 106553</name>
    <dbReference type="NCBI Taxonomy" id="1245471"/>
    <lineage>
        <taxon>Bacteria</taxon>
        <taxon>Pseudomonadati</taxon>
        <taxon>Pseudomonadota</taxon>
        <taxon>Gammaproteobacteria</taxon>
        <taxon>Pseudomonadales</taxon>
        <taxon>Pseudomonadaceae</taxon>
        <taxon>Metapseudomonas</taxon>
    </lineage>
</organism>
<evidence type="ECO:0000259" key="1">
    <source>
        <dbReference type="Pfam" id="PF13524"/>
    </source>
</evidence>
<dbReference type="Proteomes" id="UP000015503">
    <property type="component" value="Chromosome"/>
</dbReference>
<dbReference type="Pfam" id="PF13524">
    <property type="entry name" value="Glyco_trans_1_2"/>
    <property type="match status" value="1"/>
</dbReference>
<proteinExistence type="predicted"/>
<feature type="domain" description="Spore protein YkvP/CgeB glycosyl transferase-like" evidence="1">
    <location>
        <begin position="198"/>
        <end position="288"/>
    </location>
</feature>
<sequence>MKVLALSSAGREPDFSRVYEHLGGQLDLDLKILDKEAQRDLRGTLRQVDLATYDRVLVDLHFKNIRRQTRFLRRIPGLLIYEEDACQNYLETSRWRGCFSRFYRALPNARIVVTGASVAERLTREGFNVHFIPKGYDPQVIFSEHLERDIELGFIGRTASAAYQERKRLLDRLAAEDALQLLRTPPGEPYRQMLNRIRYFVSADVGLNEYMAKNFEAMACGCVLLAWRQGREEPAIGLEDGVHLLLYSSVEELRGHLVRLRQDPELARTIAENGRHFTERHLSHLRLAEHLMKVLEEPWPSPEPLTPWREFWARLNPF</sequence>
<dbReference type="OrthoDB" id="9178495at2"/>
<evidence type="ECO:0000313" key="2">
    <source>
        <dbReference type="EMBL" id="BAN50960.1"/>
    </source>
</evidence>
<dbReference type="KEGG" id="pre:PCA10_52280"/>
<reference evidence="2 3" key="1">
    <citation type="journal article" date="2013" name="Genome Announc.">
        <title>Complete Genome Sequence of the Carbazole Degrader Pseudomonas resinovorans Strain CA10 (NBRC 106553).</title>
        <authorList>
            <person name="Shintani M."/>
            <person name="Hosoyama A."/>
            <person name="Ohji S."/>
            <person name="Tsuchikane K."/>
            <person name="Takarada H."/>
            <person name="Yamazoe A."/>
            <person name="Fujita N."/>
            <person name="Nojiri H."/>
        </authorList>
    </citation>
    <scope>NUCLEOTIDE SEQUENCE [LARGE SCALE GENOMIC DNA]</scope>
    <source>
        <strain evidence="2 3">NBRC 106553</strain>
    </source>
</reference>
<evidence type="ECO:0000313" key="3">
    <source>
        <dbReference type="Proteomes" id="UP000015503"/>
    </source>
</evidence>
<dbReference type="PATRIC" id="fig|1245471.3.peg.5305"/>
<dbReference type="HOGENOM" id="CLU_072570_0_0_6"/>
<keyword evidence="3" id="KW-1185">Reference proteome</keyword>
<dbReference type="STRING" id="1245471.PCA10_52280"/>